<evidence type="ECO:0000256" key="1">
    <source>
        <dbReference type="ARBA" id="ARBA00000085"/>
    </source>
</evidence>
<keyword evidence="9" id="KW-0902">Two-component regulatory system</keyword>
<dbReference type="InterPro" id="IPR003661">
    <property type="entry name" value="HisK_dim/P_dom"/>
</dbReference>
<dbReference type="Proteomes" id="UP000503399">
    <property type="component" value="Chromosome"/>
</dbReference>
<dbReference type="SMART" id="SM00304">
    <property type="entry name" value="HAMP"/>
    <property type="match status" value="1"/>
</dbReference>
<evidence type="ECO:0000256" key="4">
    <source>
        <dbReference type="ARBA" id="ARBA00022553"/>
    </source>
</evidence>
<proteinExistence type="predicted"/>
<dbReference type="InterPro" id="IPR003594">
    <property type="entry name" value="HATPase_dom"/>
</dbReference>
<dbReference type="PANTHER" id="PTHR45436">
    <property type="entry name" value="SENSOR HISTIDINE KINASE YKOH"/>
    <property type="match status" value="1"/>
</dbReference>
<dbReference type="InterPro" id="IPR005467">
    <property type="entry name" value="His_kinase_dom"/>
</dbReference>
<dbReference type="PROSITE" id="PS50109">
    <property type="entry name" value="HIS_KIN"/>
    <property type="match status" value="1"/>
</dbReference>
<organism evidence="13 14">
    <name type="scientific">Candidatus Hydrogenisulfobacillus filiaventi</name>
    <dbReference type="NCBI Taxonomy" id="2707344"/>
    <lineage>
        <taxon>Bacteria</taxon>
        <taxon>Bacillati</taxon>
        <taxon>Bacillota</taxon>
        <taxon>Clostridia</taxon>
        <taxon>Eubacteriales</taxon>
        <taxon>Clostridiales Family XVII. Incertae Sedis</taxon>
        <taxon>Candidatus Hydrogenisulfobacillus</taxon>
    </lineage>
</organism>
<dbReference type="Pfam" id="PF02518">
    <property type="entry name" value="HATPase_c"/>
    <property type="match status" value="1"/>
</dbReference>
<feature type="domain" description="HAMP" evidence="12">
    <location>
        <begin position="182"/>
        <end position="236"/>
    </location>
</feature>
<dbReference type="PROSITE" id="PS50885">
    <property type="entry name" value="HAMP"/>
    <property type="match status" value="1"/>
</dbReference>
<dbReference type="Gene3D" id="1.10.287.130">
    <property type="match status" value="1"/>
</dbReference>
<dbReference type="InterPro" id="IPR036097">
    <property type="entry name" value="HisK_dim/P_sf"/>
</dbReference>
<dbReference type="CDD" id="cd06225">
    <property type="entry name" value="HAMP"/>
    <property type="match status" value="1"/>
</dbReference>
<evidence type="ECO:0000313" key="14">
    <source>
        <dbReference type="Proteomes" id="UP000503399"/>
    </source>
</evidence>
<comment type="subcellular location">
    <subcellularLocation>
        <location evidence="2">Membrane</location>
    </subcellularLocation>
</comment>
<sequence length="482" mass="52534">MSRRPRWRGWPIALALMLGIGMLMLATEVGSGYFVYSLSRSRLIETAARSAWIKARAQAARLVAEQRQRPEQSALEDLADLAAGQEYLLVIDRQGRFRMAAGPVPPAFPARSWIREPSRGWFLYRSVPYVFARVPLGGDHFLVVVDRITRRWALLAAVRQGLLIGGAVLFLSSMAGVAWVVWLITRPLAAIEVAAERIARDPEGGQALPVTSALREVRSLTASLNRMVDRLRAAQARERQFAGDAAHALRTPIHIIRGYLGTLARWGHQDPEVARQALATLTREAAGMERLVDRLLILSRLEAGQVTTAPVALDPGLFLEGLRPELADACPHHALQLDTGSGPLPPVRAEPDLVQAILRVLVENADSYGLPETPVMVRVGSGPDGRVWFAVENRGPALPADVLPHLFERFYRGHAPAESGHYGLGLAIADRMLTLLEGQWDIGSREGVTRFAFGLPAAGGIAEARPAQIAGRRSRTRGGEAG</sequence>
<dbReference type="GO" id="GO:0000155">
    <property type="term" value="F:phosphorelay sensor kinase activity"/>
    <property type="evidence" value="ECO:0007669"/>
    <property type="project" value="InterPro"/>
</dbReference>
<dbReference type="Pfam" id="PF00672">
    <property type="entry name" value="HAMP"/>
    <property type="match status" value="1"/>
</dbReference>
<evidence type="ECO:0000256" key="10">
    <source>
        <dbReference type="SAM" id="Phobius"/>
    </source>
</evidence>
<dbReference type="SMART" id="SM00387">
    <property type="entry name" value="HATPase_c"/>
    <property type="match status" value="1"/>
</dbReference>
<keyword evidence="7 13" id="KW-0418">Kinase</keyword>
<keyword evidence="8 10" id="KW-1133">Transmembrane helix</keyword>
<dbReference type="CDD" id="cd00075">
    <property type="entry name" value="HATPase"/>
    <property type="match status" value="1"/>
</dbReference>
<dbReference type="Gene3D" id="6.10.340.10">
    <property type="match status" value="1"/>
</dbReference>
<evidence type="ECO:0000256" key="8">
    <source>
        <dbReference type="ARBA" id="ARBA00022989"/>
    </source>
</evidence>
<dbReference type="KEGG" id="hfv:R50_1509"/>
<evidence type="ECO:0000256" key="7">
    <source>
        <dbReference type="ARBA" id="ARBA00022777"/>
    </source>
</evidence>
<dbReference type="InterPro" id="IPR036890">
    <property type="entry name" value="HATPase_C_sf"/>
</dbReference>
<keyword evidence="6 10" id="KW-0812">Transmembrane</keyword>
<feature type="transmembrane region" description="Helical" evidence="10">
    <location>
        <begin position="161"/>
        <end position="184"/>
    </location>
</feature>
<evidence type="ECO:0000259" key="11">
    <source>
        <dbReference type="PROSITE" id="PS50109"/>
    </source>
</evidence>
<dbReference type="Pfam" id="PF00512">
    <property type="entry name" value="HisKA"/>
    <property type="match status" value="1"/>
</dbReference>
<dbReference type="PANTHER" id="PTHR45436:SF5">
    <property type="entry name" value="SENSOR HISTIDINE KINASE TRCS"/>
    <property type="match status" value="1"/>
</dbReference>
<feature type="domain" description="Histidine kinase" evidence="11">
    <location>
        <begin position="244"/>
        <end position="459"/>
    </location>
</feature>
<evidence type="ECO:0000259" key="12">
    <source>
        <dbReference type="PROSITE" id="PS50885"/>
    </source>
</evidence>
<dbReference type="SMART" id="SM00388">
    <property type="entry name" value="HisKA"/>
    <property type="match status" value="1"/>
</dbReference>
<reference evidence="13 14" key="1">
    <citation type="submission" date="2020-02" db="EMBL/GenBank/DDBJ databases">
        <authorList>
            <person name="Hogendoorn C."/>
        </authorList>
    </citation>
    <scope>NUCLEOTIDE SEQUENCE [LARGE SCALE GENOMIC DNA]</scope>
    <source>
        <strain evidence="13">R501</strain>
    </source>
</reference>
<evidence type="ECO:0000256" key="9">
    <source>
        <dbReference type="ARBA" id="ARBA00023012"/>
    </source>
</evidence>
<evidence type="ECO:0000313" key="13">
    <source>
        <dbReference type="EMBL" id="CAB1129015.1"/>
    </source>
</evidence>
<evidence type="ECO:0000256" key="6">
    <source>
        <dbReference type="ARBA" id="ARBA00022692"/>
    </source>
</evidence>
<protein>
    <recommendedName>
        <fullName evidence="3">histidine kinase</fullName>
        <ecNumber evidence="3">2.7.13.3</ecNumber>
    </recommendedName>
</protein>
<evidence type="ECO:0000256" key="5">
    <source>
        <dbReference type="ARBA" id="ARBA00022679"/>
    </source>
</evidence>
<keyword evidence="5 13" id="KW-0808">Transferase</keyword>
<gene>
    <name evidence="13" type="ORF">R50_1509</name>
</gene>
<dbReference type="InterPro" id="IPR050428">
    <property type="entry name" value="TCS_sensor_his_kinase"/>
</dbReference>
<feature type="transmembrane region" description="Helical" evidence="10">
    <location>
        <begin position="12"/>
        <end position="36"/>
    </location>
</feature>
<keyword evidence="10" id="KW-0472">Membrane</keyword>
<accession>A0A6F8ZG96</accession>
<dbReference type="EMBL" id="LR778114">
    <property type="protein sequence ID" value="CAB1129015.1"/>
    <property type="molecule type" value="Genomic_DNA"/>
</dbReference>
<dbReference type="SUPFAM" id="SSF55874">
    <property type="entry name" value="ATPase domain of HSP90 chaperone/DNA topoisomerase II/histidine kinase"/>
    <property type="match status" value="1"/>
</dbReference>
<dbReference type="CDD" id="cd00082">
    <property type="entry name" value="HisKA"/>
    <property type="match status" value="1"/>
</dbReference>
<keyword evidence="4" id="KW-0597">Phosphoprotein</keyword>
<dbReference type="Gene3D" id="3.30.565.10">
    <property type="entry name" value="Histidine kinase-like ATPase, C-terminal domain"/>
    <property type="match status" value="1"/>
</dbReference>
<name>A0A6F8ZG96_9FIRM</name>
<comment type="catalytic activity">
    <reaction evidence="1">
        <text>ATP + protein L-histidine = ADP + protein N-phospho-L-histidine.</text>
        <dbReference type="EC" id="2.7.13.3"/>
    </reaction>
</comment>
<keyword evidence="14" id="KW-1185">Reference proteome</keyword>
<evidence type="ECO:0000256" key="2">
    <source>
        <dbReference type="ARBA" id="ARBA00004370"/>
    </source>
</evidence>
<dbReference type="AlphaFoldDB" id="A0A6F8ZG96"/>
<dbReference type="SUPFAM" id="SSF47384">
    <property type="entry name" value="Homodimeric domain of signal transducing histidine kinase"/>
    <property type="match status" value="1"/>
</dbReference>
<dbReference type="InterPro" id="IPR003660">
    <property type="entry name" value="HAMP_dom"/>
</dbReference>
<evidence type="ECO:0000256" key="3">
    <source>
        <dbReference type="ARBA" id="ARBA00012438"/>
    </source>
</evidence>
<dbReference type="EC" id="2.7.13.3" evidence="3"/>
<dbReference type="GO" id="GO:0005886">
    <property type="term" value="C:plasma membrane"/>
    <property type="evidence" value="ECO:0007669"/>
    <property type="project" value="TreeGrafter"/>
</dbReference>